<evidence type="ECO:0000313" key="1">
    <source>
        <dbReference type="EMBL" id="ABY63100.1"/>
    </source>
</evidence>
<reference evidence="1 2" key="1">
    <citation type="journal article" date="2008" name="Virology">
        <title>Characterization of Pseudomonas chlororaphis myovirus 201varphi2-1 via genomic sequencing, mass spectrometry, and electron microscopy.</title>
        <authorList>
            <person name="Thomas J.A."/>
            <person name="Rolando M.R."/>
            <person name="Carroll C.A."/>
            <person name="Shen P.S."/>
            <person name="Belnap D.M."/>
            <person name="Weintraub S.T."/>
            <person name="Serwer P."/>
            <person name="Hardies S.C."/>
        </authorList>
    </citation>
    <scope>NUCLEOTIDE SEQUENCE</scope>
</reference>
<dbReference type="RefSeq" id="YP_001956995.1">
    <property type="nucleotide sequence ID" value="NC_010821.1"/>
</dbReference>
<keyword evidence="2" id="KW-1185">Reference proteome</keyword>
<proteinExistence type="predicted"/>
<evidence type="ECO:0000313" key="2">
    <source>
        <dbReference type="Proteomes" id="UP000002421"/>
    </source>
</evidence>
<accession>B3FJD4</accession>
<organism evidence="1 2">
    <name type="scientific">Pseudomonas phage 201phi2-1</name>
    <name type="common">Pseudomonas chlororaphis phage 201phi2-1</name>
    <dbReference type="NCBI Taxonomy" id="198110"/>
    <lineage>
        <taxon>Viruses</taxon>
        <taxon>Duplodnaviria</taxon>
        <taxon>Heunggongvirae</taxon>
        <taxon>Uroviricota</taxon>
        <taxon>Caudoviricetes</taxon>
        <taxon>Chimalliviridae</taxon>
        <taxon>Serwervirus</taxon>
        <taxon>Serwervirus 201phi21</taxon>
    </lineage>
</organism>
<dbReference type="Proteomes" id="UP000002421">
    <property type="component" value="Segment"/>
</dbReference>
<dbReference type="EMBL" id="EU197055">
    <property type="protein sequence ID" value="ABY63100.1"/>
    <property type="molecule type" value="Genomic_DNA"/>
</dbReference>
<dbReference type="KEGG" id="vg:6372270"/>
<organismHost>
    <name type="scientific">Pseudomonas chlororaphis</name>
    <dbReference type="NCBI Taxonomy" id="587753"/>
</organismHost>
<gene>
    <name evidence="1" type="ORF">201phi2-1p272</name>
</gene>
<protein>
    <submittedName>
        <fullName evidence="1">Uncharacterized protein</fullName>
    </submittedName>
</protein>
<name>B3FJD4_BP201</name>
<sequence length="66" mass="7057">MQKQSNNVVHGQNLAVLTAAAELAYEAIARTMGSDSAANTIEGEYITANDIKASVIGRILKFKAYN</sequence>